<dbReference type="EMBL" id="CP049887">
    <property type="protein sequence ID" value="QIL49837.1"/>
    <property type="molecule type" value="Genomic_DNA"/>
</dbReference>
<accession>A0A6G8AXV3</accession>
<dbReference type="AlphaFoldDB" id="A0A6G8AXV3"/>
<evidence type="ECO:0000313" key="2">
    <source>
        <dbReference type="EMBL" id="QIL49837.1"/>
    </source>
</evidence>
<protein>
    <recommendedName>
        <fullName evidence="4">ABC transporter permease</fullName>
    </recommendedName>
</protein>
<reference evidence="2 3" key="1">
    <citation type="submission" date="2020-03" db="EMBL/GenBank/DDBJ databases">
        <title>Vagococcus sp. nov., isolated from beetles.</title>
        <authorList>
            <person name="Hyun D.-W."/>
            <person name="Bae J.-W."/>
        </authorList>
    </citation>
    <scope>NUCLEOTIDE SEQUENCE [LARGE SCALE GENOMIC DNA]</scope>
    <source>
        <strain evidence="2 3">HDW17B</strain>
    </source>
</reference>
<proteinExistence type="predicted"/>
<keyword evidence="1" id="KW-1133">Transmembrane helix</keyword>
<feature type="transmembrane region" description="Helical" evidence="1">
    <location>
        <begin position="25"/>
        <end position="48"/>
    </location>
</feature>
<evidence type="ECO:0008006" key="4">
    <source>
        <dbReference type="Google" id="ProtNLM"/>
    </source>
</evidence>
<feature type="transmembrane region" description="Helical" evidence="1">
    <location>
        <begin position="137"/>
        <end position="157"/>
    </location>
</feature>
<name>A0A6G8AXV3_9ENTE</name>
<keyword evidence="3" id="KW-1185">Reference proteome</keyword>
<organism evidence="2 3">
    <name type="scientific">Vagococcus hydrophili</name>
    <dbReference type="NCBI Taxonomy" id="2714947"/>
    <lineage>
        <taxon>Bacteria</taxon>
        <taxon>Bacillati</taxon>
        <taxon>Bacillota</taxon>
        <taxon>Bacilli</taxon>
        <taxon>Lactobacillales</taxon>
        <taxon>Enterococcaceae</taxon>
        <taxon>Vagococcus</taxon>
    </lineage>
</organism>
<dbReference type="InterPro" id="IPR010540">
    <property type="entry name" value="CmpB_TMEM229"/>
</dbReference>
<sequence length="230" mass="26770">MIFIVYSMIGWLWESFFCSFKAKHFVYRGFLLGPYCPVYGFGVLSVLLLVPKEYGTLLNLYFNIVVIVTIVEYVTSFLLEKLFSMELWDYKEVPLNIHGRVAVPVSIFWGVGCLFLIKVIHPEIEKLIGFLNAETNGWLPLILFVLFGLDALTTFIFTMTTKKEVEHLVDTSDSENAVIKEYRLKHLFINAEESLSRQSILSHLKTKKPHLKHRNLQRIVKNYPNFKLKK</sequence>
<evidence type="ECO:0000256" key="1">
    <source>
        <dbReference type="SAM" id="Phobius"/>
    </source>
</evidence>
<gene>
    <name evidence="2" type="ORF">G7082_14670</name>
</gene>
<dbReference type="Proteomes" id="UP000501747">
    <property type="component" value="Chromosome"/>
</dbReference>
<keyword evidence="1" id="KW-0812">Transmembrane</keyword>
<feature type="transmembrane region" description="Helical" evidence="1">
    <location>
        <begin position="99"/>
        <end position="117"/>
    </location>
</feature>
<dbReference type="Pfam" id="PF06541">
    <property type="entry name" value="ABC_trans_CmpB"/>
    <property type="match status" value="1"/>
</dbReference>
<evidence type="ECO:0000313" key="3">
    <source>
        <dbReference type="Proteomes" id="UP000501747"/>
    </source>
</evidence>
<keyword evidence="1" id="KW-0472">Membrane</keyword>
<dbReference type="KEGG" id="vhy:G7082_14670"/>
<feature type="transmembrane region" description="Helical" evidence="1">
    <location>
        <begin position="60"/>
        <end position="79"/>
    </location>
</feature>